<dbReference type="InterPro" id="IPR019533">
    <property type="entry name" value="Peptidase_S26"/>
</dbReference>
<dbReference type="RefSeq" id="WP_104762216.1">
    <property type="nucleotide sequence ID" value="NZ_FZPM01000002.1"/>
</dbReference>
<evidence type="ECO:0000256" key="4">
    <source>
        <dbReference type="ARBA" id="ARBA00019232"/>
    </source>
</evidence>
<dbReference type="GO" id="GO:0016020">
    <property type="term" value="C:membrane"/>
    <property type="evidence" value="ECO:0007669"/>
    <property type="project" value="UniProtKB-SubCell"/>
</dbReference>
<keyword evidence="10" id="KW-1185">Reference proteome</keyword>
<dbReference type="CDD" id="cd06530">
    <property type="entry name" value="S26_SPase_I"/>
    <property type="match status" value="1"/>
</dbReference>
<dbReference type="InterPro" id="IPR019758">
    <property type="entry name" value="Pept_S26A_signal_pept_1_CS"/>
</dbReference>
<dbReference type="EMBL" id="NXLW01000013">
    <property type="protein sequence ID" value="RDU71244.1"/>
    <property type="molecule type" value="Genomic_DNA"/>
</dbReference>
<dbReference type="Proteomes" id="UP000256424">
    <property type="component" value="Unassembled WGS sequence"/>
</dbReference>
<reference evidence="9 10" key="1">
    <citation type="submission" date="2018-04" db="EMBL/GenBank/DDBJ databases">
        <title>Novel Campyloabacter and Helicobacter Species and Strains.</title>
        <authorList>
            <person name="Mannion A.J."/>
            <person name="Shen Z."/>
            <person name="Fox J.G."/>
        </authorList>
    </citation>
    <scope>NUCLEOTIDE SEQUENCE [LARGE SCALE GENOMIC DNA]</scope>
    <source>
        <strain evidence="9 10">MIT 97-5075</strain>
    </source>
</reference>
<keyword evidence="7" id="KW-0812">Transmembrane</keyword>
<evidence type="ECO:0000256" key="7">
    <source>
        <dbReference type="RuleBase" id="RU362042"/>
    </source>
</evidence>
<feature type="transmembrane region" description="Helical" evidence="7">
    <location>
        <begin position="6"/>
        <end position="29"/>
    </location>
</feature>
<dbReference type="PANTHER" id="PTHR43390:SF1">
    <property type="entry name" value="CHLOROPLAST PROCESSING PEPTIDASE"/>
    <property type="match status" value="1"/>
</dbReference>
<feature type="active site" evidence="6">
    <location>
        <position position="106"/>
    </location>
</feature>
<keyword evidence="7" id="KW-0472">Membrane</keyword>
<name>A0A3D8J318_9HELI</name>
<dbReference type="GO" id="GO:0006465">
    <property type="term" value="P:signal peptide processing"/>
    <property type="evidence" value="ECO:0007669"/>
    <property type="project" value="InterPro"/>
</dbReference>
<dbReference type="OrthoDB" id="9815782at2"/>
<dbReference type="Gene3D" id="2.10.109.10">
    <property type="entry name" value="Umud Fragment, subunit A"/>
    <property type="match status" value="1"/>
</dbReference>
<evidence type="ECO:0000256" key="6">
    <source>
        <dbReference type="PIRSR" id="PIRSR600223-1"/>
    </source>
</evidence>
<dbReference type="InterPro" id="IPR000223">
    <property type="entry name" value="Pept_S26A_signal_pept_1"/>
</dbReference>
<dbReference type="GO" id="GO:0004252">
    <property type="term" value="F:serine-type endopeptidase activity"/>
    <property type="evidence" value="ECO:0007669"/>
    <property type="project" value="InterPro"/>
</dbReference>
<organism evidence="9 10">
    <name type="scientific">Helicobacter aurati</name>
    <dbReference type="NCBI Taxonomy" id="137778"/>
    <lineage>
        <taxon>Bacteria</taxon>
        <taxon>Pseudomonadati</taxon>
        <taxon>Campylobacterota</taxon>
        <taxon>Epsilonproteobacteria</taxon>
        <taxon>Campylobacterales</taxon>
        <taxon>Helicobacteraceae</taxon>
        <taxon>Helicobacter</taxon>
    </lineage>
</organism>
<dbReference type="Pfam" id="PF10502">
    <property type="entry name" value="Peptidase_S26"/>
    <property type="match status" value="1"/>
</dbReference>
<evidence type="ECO:0000256" key="5">
    <source>
        <dbReference type="ARBA" id="ARBA00022801"/>
    </source>
</evidence>
<feature type="domain" description="Peptidase S26" evidence="8">
    <location>
        <begin position="11"/>
        <end position="253"/>
    </location>
</feature>
<comment type="catalytic activity">
    <reaction evidence="1 7">
        <text>Cleavage of hydrophobic, N-terminal signal or leader sequences from secreted and periplasmic proteins.</text>
        <dbReference type="EC" id="3.4.21.89"/>
    </reaction>
</comment>
<gene>
    <name evidence="9" type="primary">lepB</name>
    <name evidence="9" type="ORF">CQA66_06780</name>
</gene>
<dbReference type="InterPro" id="IPR036286">
    <property type="entry name" value="LexA/Signal_pep-like_sf"/>
</dbReference>
<dbReference type="NCBIfam" id="TIGR02227">
    <property type="entry name" value="sigpep_I_bact"/>
    <property type="match status" value="1"/>
</dbReference>
<evidence type="ECO:0000256" key="2">
    <source>
        <dbReference type="ARBA" id="ARBA00009370"/>
    </source>
</evidence>
<comment type="subcellular location">
    <subcellularLocation>
        <location evidence="7">Membrane</location>
        <topology evidence="7">Single-pass type II membrane protein</topology>
    </subcellularLocation>
</comment>
<feature type="active site" evidence="6">
    <location>
        <position position="38"/>
    </location>
</feature>
<comment type="caution">
    <text evidence="9">The sequence shown here is derived from an EMBL/GenBank/DDBJ whole genome shotgun (WGS) entry which is preliminary data.</text>
</comment>
<sequence>MKFLSAVYGFFTSWVGAIISVLALIFFVAQGFIIPSRSMVGTLYEGDMMLVKKFAYGIPLPKIPWLEIPIFPDIRGDRHLIVGDRPMRGDIVVFNPPGDDKTYYIKRNFAIGGDKVIFAKDGMYLRPVEGDSYITTHFKDYDTKTFFGEAYVKEPYSKEFLGIHYGEKGGTIVPYVSYFHMKFRAQFGMHNSSTSGKGIAMQIKLADGEEVFYTQVPSDSFFMVGDNRDNSEDSRFWGVIDYSRVIGKPWITWFSLTLAESIESNAREPKNRYKVRWDRMFKHISTLEHDAKIFDGECRYYVATPCNVLMY</sequence>
<evidence type="ECO:0000256" key="1">
    <source>
        <dbReference type="ARBA" id="ARBA00000677"/>
    </source>
</evidence>
<dbReference type="EC" id="3.4.21.89" evidence="3 7"/>
<evidence type="ECO:0000313" key="9">
    <source>
        <dbReference type="EMBL" id="RDU71244.1"/>
    </source>
</evidence>
<accession>A0A3D8J318</accession>
<comment type="similarity">
    <text evidence="2 7">Belongs to the peptidase S26 family.</text>
</comment>
<dbReference type="PROSITE" id="PS00761">
    <property type="entry name" value="SPASE_I_3"/>
    <property type="match status" value="1"/>
</dbReference>
<dbReference type="SUPFAM" id="SSF51306">
    <property type="entry name" value="LexA/Signal peptidase"/>
    <property type="match status" value="1"/>
</dbReference>
<keyword evidence="7" id="KW-1133">Transmembrane helix</keyword>
<dbReference type="GO" id="GO:0009003">
    <property type="term" value="F:signal peptidase activity"/>
    <property type="evidence" value="ECO:0007669"/>
    <property type="project" value="UniProtKB-EC"/>
</dbReference>
<proteinExistence type="inferred from homology"/>
<protein>
    <recommendedName>
        <fullName evidence="4 7">Signal peptidase I</fullName>
        <ecNumber evidence="3 7">3.4.21.89</ecNumber>
    </recommendedName>
</protein>
<dbReference type="PRINTS" id="PR00727">
    <property type="entry name" value="LEADERPTASE"/>
</dbReference>
<keyword evidence="7" id="KW-0645">Protease</keyword>
<evidence type="ECO:0000259" key="8">
    <source>
        <dbReference type="Pfam" id="PF10502"/>
    </source>
</evidence>
<dbReference type="AlphaFoldDB" id="A0A3D8J318"/>
<dbReference type="PANTHER" id="PTHR43390">
    <property type="entry name" value="SIGNAL PEPTIDASE I"/>
    <property type="match status" value="1"/>
</dbReference>
<evidence type="ECO:0000256" key="3">
    <source>
        <dbReference type="ARBA" id="ARBA00013208"/>
    </source>
</evidence>
<keyword evidence="5 7" id="KW-0378">Hydrolase</keyword>
<evidence type="ECO:0000313" key="10">
    <source>
        <dbReference type="Proteomes" id="UP000256424"/>
    </source>
</evidence>